<dbReference type="Proteomes" id="UP000297635">
    <property type="component" value="Unassembled WGS sequence"/>
</dbReference>
<dbReference type="RefSeq" id="WP_123611612.1">
    <property type="nucleotide sequence ID" value="NZ_SJSA01000002.1"/>
</dbReference>
<organism evidence="1 2">
    <name type="scientific">Duncaniella freteri</name>
    <dbReference type="NCBI Taxonomy" id="2530391"/>
    <lineage>
        <taxon>Bacteria</taxon>
        <taxon>Pseudomonadati</taxon>
        <taxon>Bacteroidota</taxon>
        <taxon>Bacteroidia</taxon>
        <taxon>Bacteroidales</taxon>
        <taxon>Muribaculaceae</taxon>
        <taxon>Duncaniella</taxon>
    </lineage>
</organism>
<accession>A0A4Z0V351</accession>
<keyword evidence="2" id="KW-1185">Reference proteome</keyword>
<dbReference type="GeneID" id="82150535"/>
<comment type="caution">
    <text evidence="1">The sequence shown here is derived from an EMBL/GenBank/DDBJ whole genome shotgun (WGS) entry which is preliminary data.</text>
</comment>
<reference evidence="1 2" key="1">
    <citation type="submission" date="2019-02" db="EMBL/GenBank/DDBJ databases">
        <title>Isolation and identification of novel species under the genus Muribaculum.</title>
        <authorList>
            <person name="Miyake S."/>
            <person name="Ding Y."/>
            <person name="Low A."/>
            <person name="Soh M."/>
            <person name="Seedorf H."/>
        </authorList>
    </citation>
    <scope>NUCLEOTIDE SEQUENCE [LARGE SCALE GENOMIC DNA]</scope>
    <source>
        <strain evidence="1 2">TLL-A3</strain>
    </source>
</reference>
<evidence type="ECO:0000313" key="1">
    <source>
        <dbReference type="EMBL" id="TGG36577.1"/>
    </source>
</evidence>
<evidence type="ECO:0000313" key="2">
    <source>
        <dbReference type="Proteomes" id="UP000297635"/>
    </source>
</evidence>
<gene>
    <name evidence="1" type="ORF">EZ315_12110</name>
</gene>
<protein>
    <submittedName>
        <fullName evidence="1">Uncharacterized protein</fullName>
    </submittedName>
</protein>
<dbReference type="EMBL" id="SJSA01000002">
    <property type="protein sequence ID" value="TGG36577.1"/>
    <property type="molecule type" value="Genomic_DNA"/>
</dbReference>
<sequence>MTVIEQQMMDAVISLNRKTKDANHIDWEQRRYEIAKDIYTRCLSHEDGDVRAFCNRELDMTASDCVREADALIKALQKKSE</sequence>
<name>A0A4Z0V351_9BACT</name>
<dbReference type="AlphaFoldDB" id="A0A4Z0V351"/>
<proteinExistence type="predicted"/>